<dbReference type="Proteomes" id="UP000823388">
    <property type="component" value="Chromosome 8N"/>
</dbReference>
<name>A0A8T0P7P9_PANVG</name>
<evidence type="ECO:0000313" key="2">
    <source>
        <dbReference type="Proteomes" id="UP000823388"/>
    </source>
</evidence>
<evidence type="ECO:0000313" key="1">
    <source>
        <dbReference type="EMBL" id="KAG2556835.1"/>
    </source>
</evidence>
<reference evidence="1" key="1">
    <citation type="submission" date="2020-05" db="EMBL/GenBank/DDBJ databases">
        <title>WGS assembly of Panicum virgatum.</title>
        <authorList>
            <person name="Lovell J.T."/>
            <person name="Jenkins J."/>
            <person name="Shu S."/>
            <person name="Juenger T.E."/>
            <person name="Schmutz J."/>
        </authorList>
    </citation>
    <scope>NUCLEOTIDE SEQUENCE</scope>
    <source>
        <strain evidence="1">AP13</strain>
    </source>
</reference>
<accession>A0A8T0P7P9</accession>
<dbReference type="AlphaFoldDB" id="A0A8T0P7P9"/>
<organism evidence="1 2">
    <name type="scientific">Panicum virgatum</name>
    <name type="common">Blackwell switchgrass</name>
    <dbReference type="NCBI Taxonomy" id="38727"/>
    <lineage>
        <taxon>Eukaryota</taxon>
        <taxon>Viridiplantae</taxon>
        <taxon>Streptophyta</taxon>
        <taxon>Embryophyta</taxon>
        <taxon>Tracheophyta</taxon>
        <taxon>Spermatophyta</taxon>
        <taxon>Magnoliopsida</taxon>
        <taxon>Liliopsida</taxon>
        <taxon>Poales</taxon>
        <taxon>Poaceae</taxon>
        <taxon>PACMAD clade</taxon>
        <taxon>Panicoideae</taxon>
        <taxon>Panicodae</taxon>
        <taxon>Paniceae</taxon>
        <taxon>Panicinae</taxon>
        <taxon>Panicum</taxon>
        <taxon>Panicum sect. Hiantes</taxon>
    </lineage>
</organism>
<comment type="caution">
    <text evidence="1">The sequence shown here is derived from an EMBL/GenBank/DDBJ whole genome shotgun (WGS) entry which is preliminary data.</text>
</comment>
<keyword evidence="2" id="KW-1185">Reference proteome</keyword>
<dbReference type="EMBL" id="CM029052">
    <property type="protein sequence ID" value="KAG2556835.1"/>
    <property type="molecule type" value="Genomic_DNA"/>
</dbReference>
<gene>
    <name evidence="1" type="ORF">PVAP13_8NG155202</name>
</gene>
<sequence length="141" mass="15972">MSFSNDSTSSTVAASQSILRATYLRPARFCSPRTRPPSPYLNWLRARSISLSLWSFGMAPGSNSNAASDQQMNVNLTKYWKPWLLIAYLGWKIAESPSLSSNMLTVRETRMGKLARIFIPSLLTSPRTPIWRRVRLTSEMI</sequence>
<protein>
    <submittedName>
        <fullName evidence="1">Uncharacterized protein</fullName>
    </submittedName>
</protein>
<proteinExistence type="predicted"/>